<accession>A0A6C0JNE6</accession>
<dbReference type="EMBL" id="MN740409">
    <property type="protein sequence ID" value="QHU05204.1"/>
    <property type="molecule type" value="Genomic_DNA"/>
</dbReference>
<dbReference type="GO" id="GO:0000175">
    <property type="term" value="F:3'-5'-RNA exonuclease activity"/>
    <property type="evidence" value="ECO:0007669"/>
    <property type="project" value="TreeGrafter"/>
</dbReference>
<dbReference type="PANTHER" id="PTHR23355">
    <property type="entry name" value="RIBONUCLEASE"/>
    <property type="match status" value="1"/>
</dbReference>
<protein>
    <recommendedName>
        <fullName evidence="1">RNB domain-containing protein</fullName>
    </recommendedName>
</protein>
<dbReference type="GO" id="GO:0003723">
    <property type="term" value="F:RNA binding"/>
    <property type="evidence" value="ECO:0007669"/>
    <property type="project" value="InterPro"/>
</dbReference>
<dbReference type="SMART" id="SM00955">
    <property type="entry name" value="RNB"/>
    <property type="match status" value="1"/>
</dbReference>
<dbReference type="GO" id="GO:0006402">
    <property type="term" value="P:mRNA catabolic process"/>
    <property type="evidence" value="ECO:0007669"/>
    <property type="project" value="TreeGrafter"/>
</dbReference>
<dbReference type="SUPFAM" id="SSF50249">
    <property type="entry name" value="Nucleic acid-binding proteins"/>
    <property type="match status" value="1"/>
</dbReference>
<dbReference type="PANTHER" id="PTHR23355:SF9">
    <property type="entry name" value="DIS3-LIKE EXONUCLEASE 2"/>
    <property type="match status" value="1"/>
</dbReference>
<dbReference type="AlphaFoldDB" id="A0A6C0JNE6"/>
<dbReference type="InterPro" id="IPR001900">
    <property type="entry name" value="RNase_II/R"/>
</dbReference>
<dbReference type="Pfam" id="PF00773">
    <property type="entry name" value="RNB"/>
    <property type="match status" value="1"/>
</dbReference>
<reference evidence="2" key="1">
    <citation type="journal article" date="2020" name="Nature">
        <title>Giant virus diversity and host interactions through global metagenomics.</title>
        <authorList>
            <person name="Schulz F."/>
            <person name="Roux S."/>
            <person name="Paez-Espino D."/>
            <person name="Jungbluth S."/>
            <person name="Walsh D.A."/>
            <person name="Denef V.J."/>
            <person name="McMahon K.D."/>
            <person name="Konstantinidis K.T."/>
            <person name="Eloe-Fadrosh E.A."/>
            <person name="Kyrpides N.C."/>
            <person name="Woyke T."/>
        </authorList>
    </citation>
    <scope>NUCLEOTIDE SEQUENCE</scope>
    <source>
        <strain evidence="2">GVMAG-M-3300027708-5</strain>
    </source>
</reference>
<feature type="domain" description="RNB" evidence="1">
    <location>
        <begin position="206"/>
        <end position="486"/>
    </location>
</feature>
<dbReference type="InterPro" id="IPR050180">
    <property type="entry name" value="RNR_Ribonuclease"/>
</dbReference>
<proteinExistence type="predicted"/>
<name>A0A6C0JNE6_9ZZZZ</name>
<evidence type="ECO:0000259" key="1">
    <source>
        <dbReference type="SMART" id="SM00955"/>
    </source>
</evidence>
<organism evidence="2">
    <name type="scientific">viral metagenome</name>
    <dbReference type="NCBI Taxonomy" id="1070528"/>
    <lineage>
        <taxon>unclassified sequences</taxon>
        <taxon>metagenomes</taxon>
        <taxon>organismal metagenomes</taxon>
    </lineage>
</organism>
<dbReference type="InterPro" id="IPR012340">
    <property type="entry name" value="NA-bd_OB-fold"/>
</dbReference>
<evidence type="ECO:0000313" key="2">
    <source>
        <dbReference type="EMBL" id="QHU05204.1"/>
    </source>
</evidence>
<sequence length="604" mass="70526">MIEPDNKNIKIFINDRGYTEWFFLDAETNHPMSTCEHPQLALINPTEQKIFGRDIFSVNAAGQIINMTYSYVRTCSTLAGVLMLENNKTYGRTKNKKKLLYKCIPDDIHIPAFLIPYEIKIGFSKVQKNKYVVFKYDNWTDKHPHGILIETLGDVDNLDVFYEYQLYCKSLHVSLTEFTNKARTILNQKSTDEYVDQIFKNPNFNIEDRRHRHIFTIDSSHSVDFDDGFGIEHIGDKWKVSVYIANVYVWLETLGLWNSFSQRVATIYLPDRRRPMLPTILSDTLCSLQQNQPRFALAMDIILDSNGQICDDSPIVYKNVLIQVYKNYVYEEAAMTTKDKYYNQLFDISTKLDNSLSNSYDLVTFWMIQMNTHTGLWLAEKESGIFRSASFTNSAARSDVDLSLSEDVVRTIRSWNNTTGQYLLFDKDVATDHELMSIKFFKKDLIKMKYNGVEPKMTKSYVHITSPIRRLVDLLNQMILFQHANLVTSFSSDATIFLKRWMQQMEYVNTSMRSIRKIQTDCDGLSRCIKNPEIMDKEYDGVVFDKIVKNDGMINYMVYLEKLKMLSRITTHVDVPNYSTSLFRLFLFEDEDKVKKKIRLQIVA</sequence>